<evidence type="ECO:0000256" key="5">
    <source>
        <dbReference type="ARBA" id="ARBA00023288"/>
    </source>
</evidence>
<dbReference type="Gene3D" id="2.30.30.100">
    <property type="match status" value="1"/>
</dbReference>
<reference evidence="7 8" key="1">
    <citation type="submission" date="2020-08" db="EMBL/GenBank/DDBJ databases">
        <authorList>
            <person name="Kim C.M."/>
        </authorList>
    </citation>
    <scope>NUCLEOTIDE SEQUENCE [LARGE SCALE GENOMIC DNA]</scope>
    <source>
        <strain evidence="7 8">UL070</strain>
    </source>
</reference>
<proteinExistence type="predicted"/>
<dbReference type="SUPFAM" id="SSF50182">
    <property type="entry name" value="Sm-like ribonucleoproteins"/>
    <property type="match status" value="1"/>
</dbReference>
<dbReference type="EMBL" id="JACJUD010000005">
    <property type="protein sequence ID" value="MBB2496569.1"/>
    <property type="molecule type" value="Genomic_DNA"/>
</dbReference>
<dbReference type="InterPro" id="IPR010920">
    <property type="entry name" value="LSM_dom_sf"/>
</dbReference>
<keyword evidence="8" id="KW-1185">Reference proteome</keyword>
<dbReference type="PROSITE" id="PS51257">
    <property type="entry name" value="PROKAR_LIPOPROTEIN"/>
    <property type="match status" value="1"/>
</dbReference>
<accession>A0A7W4LNS4</accession>
<evidence type="ECO:0000256" key="1">
    <source>
        <dbReference type="ARBA" id="ARBA00022475"/>
    </source>
</evidence>
<protein>
    <submittedName>
        <fullName evidence="7">YgdI/YgdR family lipoprotein</fullName>
    </submittedName>
</protein>
<dbReference type="InterPro" id="IPR010305">
    <property type="entry name" value="YgdI/YgdR-like"/>
</dbReference>
<name>A0A7W4LNS4_9GAMM</name>
<evidence type="ECO:0000256" key="4">
    <source>
        <dbReference type="ARBA" id="ARBA00023139"/>
    </source>
</evidence>
<evidence type="ECO:0000256" key="3">
    <source>
        <dbReference type="ARBA" id="ARBA00023136"/>
    </source>
</evidence>
<evidence type="ECO:0000313" key="8">
    <source>
        <dbReference type="Proteomes" id="UP000542720"/>
    </source>
</evidence>
<keyword evidence="4" id="KW-0564">Palmitate</keyword>
<keyword evidence="1" id="KW-1003">Cell membrane</keyword>
<feature type="domain" description="Lipoprotein YgdI/YgdR-like SH3-like" evidence="6">
    <location>
        <begin position="20"/>
        <end position="68"/>
    </location>
</feature>
<dbReference type="InterPro" id="IPR047807">
    <property type="entry name" value="YgdI/YgdR-like_SH3-like"/>
</dbReference>
<dbReference type="PANTHER" id="PTHR37011">
    <property type="entry name" value="POT FAMILY PEPTIDE TRANSPORT PROTEIN-RELATED"/>
    <property type="match status" value="1"/>
</dbReference>
<sequence>MKHWIIAGLCVIGLSGCATDYLIATTDGQMLSAEDKPELDEETGLIQYEDAEGNDQQIPQNMVKQIIER</sequence>
<evidence type="ECO:0000313" key="7">
    <source>
        <dbReference type="EMBL" id="MBB2496569.1"/>
    </source>
</evidence>
<dbReference type="RefSeq" id="WP_183090101.1">
    <property type="nucleotide sequence ID" value="NZ_JACJUD010000005.1"/>
</dbReference>
<comment type="caution">
    <text evidence="7">The sequence shown here is derived from an EMBL/GenBank/DDBJ whole genome shotgun (WGS) entry which is preliminary data.</text>
</comment>
<keyword evidence="5 7" id="KW-0449">Lipoprotein</keyword>
<keyword evidence="3" id="KW-0472">Membrane</keyword>
<dbReference type="NCBIfam" id="NF033216">
    <property type="entry name" value="lipo_YgdI_YgdR"/>
    <property type="match status" value="1"/>
</dbReference>
<evidence type="ECO:0000256" key="2">
    <source>
        <dbReference type="ARBA" id="ARBA00022729"/>
    </source>
</evidence>
<dbReference type="AlphaFoldDB" id="A0A7W4LNS4"/>
<evidence type="ECO:0000259" key="6">
    <source>
        <dbReference type="Pfam" id="PF06004"/>
    </source>
</evidence>
<gene>
    <name evidence="7" type="ORF">H3H51_16225</name>
</gene>
<keyword evidence="2" id="KW-0732">Signal</keyword>
<dbReference type="Proteomes" id="UP000542720">
    <property type="component" value="Unassembled WGS sequence"/>
</dbReference>
<organism evidence="7 8">
    <name type="scientific">Aquipseudomonas ullengensis</name>
    <dbReference type="NCBI Taxonomy" id="2759166"/>
    <lineage>
        <taxon>Bacteria</taxon>
        <taxon>Pseudomonadati</taxon>
        <taxon>Pseudomonadota</taxon>
        <taxon>Gammaproteobacteria</taxon>
        <taxon>Pseudomonadales</taxon>
        <taxon>Pseudomonadaceae</taxon>
        <taxon>Aquipseudomonas</taxon>
    </lineage>
</organism>
<dbReference type="Pfam" id="PF06004">
    <property type="entry name" value="DUF903"/>
    <property type="match status" value="1"/>
</dbReference>
<dbReference type="PANTHER" id="PTHR37011:SF1">
    <property type="entry name" value="POT FAMILY PEPTIDE TRANSPORT PROTEIN"/>
    <property type="match status" value="1"/>
</dbReference>